<organism evidence="2 3">
    <name type="scientific">Lactonifactor longoviformis DSM 17459</name>
    <dbReference type="NCBI Taxonomy" id="1122155"/>
    <lineage>
        <taxon>Bacteria</taxon>
        <taxon>Bacillati</taxon>
        <taxon>Bacillota</taxon>
        <taxon>Clostridia</taxon>
        <taxon>Eubacteriales</taxon>
        <taxon>Clostridiaceae</taxon>
        <taxon>Lactonifactor</taxon>
    </lineage>
</organism>
<dbReference type="STRING" id="1122155.SAMN02745158_00678"/>
<dbReference type="Proteomes" id="UP000184245">
    <property type="component" value="Unassembled WGS sequence"/>
</dbReference>
<keyword evidence="3" id="KW-1185">Reference proteome</keyword>
<dbReference type="OrthoDB" id="5878625at2"/>
<dbReference type="RefSeq" id="WP_084067615.1">
    <property type="nucleotide sequence ID" value="NZ_FQVI01000002.1"/>
</dbReference>
<proteinExistence type="predicted"/>
<dbReference type="Pfam" id="PF21758">
    <property type="entry name" value="PAC_bac"/>
    <property type="match status" value="1"/>
</dbReference>
<evidence type="ECO:0000313" key="2">
    <source>
        <dbReference type="EMBL" id="SHE50420.1"/>
    </source>
</evidence>
<feature type="domain" description="Prenylated flavin chaperone LpdD-like" evidence="1">
    <location>
        <begin position="12"/>
        <end position="124"/>
    </location>
</feature>
<dbReference type="AlphaFoldDB" id="A0A1M4U147"/>
<evidence type="ECO:0000259" key="1">
    <source>
        <dbReference type="Pfam" id="PF21758"/>
    </source>
</evidence>
<reference evidence="2 3" key="1">
    <citation type="submission" date="2016-11" db="EMBL/GenBank/DDBJ databases">
        <authorList>
            <person name="Jaros S."/>
            <person name="Januszkiewicz K."/>
            <person name="Wedrychowicz H."/>
        </authorList>
    </citation>
    <scope>NUCLEOTIDE SEQUENCE [LARGE SCALE GENOMIC DNA]</scope>
    <source>
        <strain evidence="2 3">DSM 17459</strain>
    </source>
</reference>
<evidence type="ECO:0000313" key="3">
    <source>
        <dbReference type="Proteomes" id="UP000184245"/>
    </source>
</evidence>
<accession>A0A1M4U147</accession>
<gene>
    <name evidence="2" type="ORF">SAMN02745158_00678</name>
</gene>
<protein>
    <recommendedName>
        <fullName evidence="1">Prenylated flavin chaperone LpdD-like domain-containing protein</fullName>
    </recommendedName>
</protein>
<dbReference type="InterPro" id="IPR048844">
    <property type="entry name" value="LpdD_chaperone-like"/>
</dbReference>
<name>A0A1M4U147_9CLOT</name>
<sequence length="129" mass="14047">MKTFHVMAAEGSRYQTEAWAVSCGEDLSVTICGGSRYHVGATALGCARPLYEGKPRRSATVSVLCAFEHKDDEVARWAARYLATELDCRVSVAAGVHIDEAAAEELQILMDNSREVCDKIIAAVKKANR</sequence>
<dbReference type="EMBL" id="FQVI01000002">
    <property type="protein sequence ID" value="SHE50420.1"/>
    <property type="molecule type" value="Genomic_DNA"/>
</dbReference>